<evidence type="ECO:0000313" key="3">
    <source>
        <dbReference type="Proteomes" id="UP000266091"/>
    </source>
</evidence>
<dbReference type="InterPro" id="IPR017439">
    <property type="entry name" value="Amidohydrolase"/>
</dbReference>
<accession>A0A388SGA1</accession>
<dbReference type="InterPro" id="IPR002933">
    <property type="entry name" value="Peptidase_M20"/>
</dbReference>
<keyword evidence="1" id="KW-0378">Hydrolase</keyword>
<comment type="caution">
    <text evidence="2">The sequence shown here is derived from an EMBL/GenBank/DDBJ whole genome shotgun (WGS) entry which is preliminary data.</text>
</comment>
<proteinExistence type="predicted"/>
<sequence>MRAMKLVGKDWVFPEFVLWQSQLLKIRRDFHARPELGFQTHRTAKRIADILLRFGVHHIDLKSVPGGVIAVIKRRRPVMFPDDKWENMQPVIALRARIDASPVTERSDIFYRSRNPRAAHTQGHDGEIAWLLGVARDFAHDIKLGNSTLVLIFEPGSETGRGADAVINSGIFEKYGIETIFGVCADPTLPMGTYGFTAPEPGAVPGAASGGNDPERVGYARDLINDLFTDAARTDLPPLPVPDDFSRYQSIVPGIMLRFGVRGPKHQASLGSPEFDFNDSVLPIVCSLTGGYVMTLRQGWYESPALYEIYYTVVWYDCRQFYPSEG</sequence>
<dbReference type="OrthoDB" id="8875216at2"/>
<dbReference type="AlphaFoldDB" id="A0A388SGA1"/>
<evidence type="ECO:0000313" key="2">
    <source>
        <dbReference type="EMBL" id="GBO94489.1"/>
    </source>
</evidence>
<dbReference type="Gene3D" id="3.40.630.10">
    <property type="entry name" value="Zn peptidases"/>
    <property type="match status" value="1"/>
</dbReference>
<evidence type="ECO:0000256" key="1">
    <source>
        <dbReference type="ARBA" id="ARBA00022801"/>
    </source>
</evidence>
<gene>
    <name evidence="2" type="ORF">MESMUL_18430</name>
</gene>
<protein>
    <recommendedName>
        <fullName evidence="4">Peptidase M20 dimerisation domain-containing protein</fullName>
    </recommendedName>
</protein>
<reference evidence="2 3" key="1">
    <citation type="journal article" date="2018" name="Int. J. Syst. Evol. Microbiol.">
        <title>Mesosutterella multiformis gen. nov., sp. nov., a member of the family Sutterellaceae and Sutterella megalosphaeroides sp. nov., isolated from human faeces.</title>
        <authorList>
            <person name="Sakamoto M."/>
            <person name="Ikeyama N."/>
            <person name="Kunihiro T."/>
            <person name="Iino T."/>
            <person name="Yuki M."/>
            <person name="Ohkuma M."/>
        </authorList>
    </citation>
    <scope>NUCLEOTIDE SEQUENCE [LARGE SCALE GENOMIC DNA]</scope>
    <source>
        <strain evidence="2 3">4NBBH2</strain>
    </source>
</reference>
<dbReference type="PANTHER" id="PTHR11014">
    <property type="entry name" value="PEPTIDASE M20 FAMILY MEMBER"/>
    <property type="match status" value="1"/>
</dbReference>
<name>A0A388SGA1_9BURK</name>
<evidence type="ECO:0008006" key="4">
    <source>
        <dbReference type="Google" id="ProtNLM"/>
    </source>
</evidence>
<dbReference type="RefSeq" id="WP_116270744.1">
    <property type="nucleotide sequence ID" value="NZ_BGZJ01000002.1"/>
</dbReference>
<keyword evidence="3" id="KW-1185">Reference proteome</keyword>
<dbReference type="SUPFAM" id="SSF53187">
    <property type="entry name" value="Zn-dependent exopeptidases"/>
    <property type="match status" value="1"/>
</dbReference>
<organism evidence="2 3">
    <name type="scientific">Mesosutterella multiformis</name>
    <dbReference type="NCBI Taxonomy" id="2259133"/>
    <lineage>
        <taxon>Bacteria</taxon>
        <taxon>Pseudomonadati</taxon>
        <taxon>Pseudomonadota</taxon>
        <taxon>Betaproteobacteria</taxon>
        <taxon>Burkholderiales</taxon>
        <taxon>Sutterellaceae</taxon>
        <taxon>Mesosutterella</taxon>
    </lineage>
</organism>
<dbReference type="GO" id="GO:0016787">
    <property type="term" value="F:hydrolase activity"/>
    <property type="evidence" value="ECO:0007669"/>
    <property type="project" value="InterPro"/>
</dbReference>
<dbReference type="Pfam" id="PF01546">
    <property type="entry name" value="Peptidase_M20"/>
    <property type="match status" value="1"/>
</dbReference>
<dbReference type="PANTHER" id="PTHR11014:SF63">
    <property type="entry name" value="METALLOPEPTIDASE, PUTATIVE (AFU_ORTHOLOGUE AFUA_6G09600)-RELATED"/>
    <property type="match status" value="1"/>
</dbReference>
<dbReference type="EMBL" id="BGZJ01000002">
    <property type="protein sequence ID" value="GBO94489.1"/>
    <property type="molecule type" value="Genomic_DNA"/>
</dbReference>
<dbReference type="Proteomes" id="UP000266091">
    <property type="component" value="Unassembled WGS sequence"/>
</dbReference>